<gene>
    <name evidence="18" type="ORF">P43SY_004072</name>
</gene>
<keyword evidence="11" id="KW-0007">Acetylation</keyword>
<comment type="caution">
    <text evidence="18">The sequence shown here is derived from an EMBL/GenBank/DDBJ whole genome shotgun (WGS) entry which is preliminary data.</text>
</comment>
<organism evidence="18 19">
    <name type="scientific">Pythium insidiosum</name>
    <name type="common">Pythiosis disease agent</name>
    <dbReference type="NCBI Taxonomy" id="114742"/>
    <lineage>
        <taxon>Eukaryota</taxon>
        <taxon>Sar</taxon>
        <taxon>Stramenopiles</taxon>
        <taxon>Oomycota</taxon>
        <taxon>Peronosporomycetes</taxon>
        <taxon>Pythiales</taxon>
        <taxon>Pythiaceae</taxon>
        <taxon>Pythium</taxon>
    </lineage>
</organism>
<dbReference type="GO" id="GO:0004364">
    <property type="term" value="F:glutathione transferase activity"/>
    <property type="evidence" value="ECO:0007669"/>
    <property type="project" value="UniProtKB-EC"/>
</dbReference>
<dbReference type="InterPro" id="IPR001129">
    <property type="entry name" value="Membr-assoc_MAPEG"/>
</dbReference>
<evidence type="ECO:0000256" key="4">
    <source>
        <dbReference type="ARBA" id="ARBA00010459"/>
    </source>
</evidence>
<dbReference type="Proteomes" id="UP001209570">
    <property type="component" value="Unassembled WGS sequence"/>
</dbReference>
<keyword evidence="13 17" id="KW-0472">Membrane</keyword>
<accession>A0AAD5LBB8</accession>
<keyword evidence="12" id="KW-0496">Mitochondrion</keyword>
<protein>
    <recommendedName>
        <fullName evidence="15">Microsomal glutathione S-transferase 1</fullName>
        <ecNumber evidence="5">2.5.1.18</ecNumber>
    </recommendedName>
</protein>
<evidence type="ECO:0000256" key="8">
    <source>
        <dbReference type="ARBA" id="ARBA00022787"/>
    </source>
</evidence>
<dbReference type="GO" id="GO:0005741">
    <property type="term" value="C:mitochondrial outer membrane"/>
    <property type="evidence" value="ECO:0007669"/>
    <property type="project" value="UniProtKB-SubCell"/>
</dbReference>
<evidence type="ECO:0000256" key="12">
    <source>
        <dbReference type="ARBA" id="ARBA00023128"/>
    </source>
</evidence>
<dbReference type="Pfam" id="PF01124">
    <property type="entry name" value="MAPEG"/>
    <property type="match status" value="1"/>
</dbReference>
<dbReference type="SUPFAM" id="SSF161084">
    <property type="entry name" value="MAPEG domain-like"/>
    <property type="match status" value="1"/>
</dbReference>
<evidence type="ECO:0000256" key="13">
    <source>
        <dbReference type="ARBA" id="ARBA00023136"/>
    </source>
</evidence>
<evidence type="ECO:0000313" key="19">
    <source>
        <dbReference type="Proteomes" id="UP001209570"/>
    </source>
</evidence>
<keyword evidence="19" id="KW-1185">Reference proteome</keyword>
<dbReference type="PANTHER" id="PTHR10689:SF6">
    <property type="entry name" value="MICROSOMAL GLUTATHIONE S-TRANSFERASE 1"/>
    <property type="match status" value="1"/>
</dbReference>
<feature type="transmembrane region" description="Helical" evidence="17">
    <location>
        <begin position="6"/>
        <end position="26"/>
    </location>
</feature>
<comment type="function">
    <text evidence="1">Conjugation of reduced glutathione to a wide number of exogenous and endogenous hydrophobic electrophiles.</text>
</comment>
<evidence type="ECO:0000256" key="5">
    <source>
        <dbReference type="ARBA" id="ARBA00012452"/>
    </source>
</evidence>
<evidence type="ECO:0000256" key="15">
    <source>
        <dbReference type="ARBA" id="ARBA00039397"/>
    </source>
</evidence>
<comment type="similarity">
    <text evidence="4">Belongs to the MAPEG family.</text>
</comment>
<evidence type="ECO:0000256" key="11">
    <source>
        <dbReference type="ARBA" id="ARBA00022990"/>
    </source>
</evidence>
<name>A0AAD5LBB8_PYTIN</name>
<keyword evidence="9" id="KW-0256">Endoplasmic reticulum</keyword>
<keyword evidence="7 17" id="KW-0812">Transmembrane</keyword>
<proteinExistence type="inferred from homology"/>
<feature type="transmembrane region" description="Helical" evidence="17">
    <location>
        <begin position="90"/>
        <end position="111"/>
    </location>
</feature>
<evidence type="ECO:0000313" key="18">
    <source>
        <dbReference type="EMBL" id="KAJ0395214.1"/>
    </source>
</evidence>
<evidence type="ECO:0000256" key="17">
    <source>
        <dbReference type="SAM" id="Phobius"/>
    </source>
</evidence>
<evidence type="ECO:0000256" key="7">
    <source>
        <dbReference type="ARBA" id="ARBA00022692"/>
    </source>
</evidence>
<dbReference type="InterPro" id="IPR023352">
    <property type="entry name" value="MAPEG-like_dom_sf"/>
</dbReference>
<evidence type="ECO:0000256" key="16">
    <source>
        <dbReference type="ARBA" id="ARBA00049385"/>
    </source>
</evidence>
<comment type="subcellular location">
    <subcellularLocation>
        <location evidence="3">Endoplasmic reticulum membrane</location>
        <topology evidence="3">Multi-pass membrane protein</topology>
    </subcellularLocation>
    <subcellularLocation>
        <location evidence="2">Mitochondrion outer membrane</location>
    </subcellularLocation>
</comment>
<evidence type="ECO:0000256" key="6">
    <source>
        <dbReference type="ARBA" id="ARBA00022679"/>
    </source>
</evidence>
<dbReference type="AlphaFoldDB" id="A0AAD5LBB8"/>
<evidence type="ECO:0000256" key="3">
    <source>
        <dbReference type="ARBA" id="ARBA00004477"/>
    </source>
</evidence>
<evidence type="ECO:0000256" key="9">
    <source>
        <dbReference type="ARBA" id="ARBA00022824"/>
    </source>
</evidence>
<dbReference type="EC" id="2.5.1.18" evidence="5"/>
<dbReference type="PANTHER" id="PTHR10689">
    <property type="entry name" value="MICROSOMAL GLUTATHIONE S-TRANSFERASE 1"/>
    <property type="match status" value="1"/>
</dbReference>
<comment type="subunit">
    <text evidence="14">Homotrimer; The trimer binds only one molecule of glutathione.</text>
</comment>
<feature type="transmembrane region" description="Helical" evidence="17">
    <location>
        <begin position="117"/>
        <end position="137"/>
    </location>
</feature>
<comment type="catalytic activity">
    <reaction evidence="16">
        <text>RX + glutathione = an S-substituted glutathione + a halide anion + H(+)</text>
        <dbReference type="Rhea" id="RHEA:16437"/>
        <dbReference type="ChEBI" id="CHEBI:15378"/>
        <dbReference type="ChEBI" id="CHEBI:16042"/>
        <dbReference type="ChEBI" id="CHEBI:17792"/>
        <dbReference type="ChEBI" id="CHEBI:57925"/>
        <dbReference type="ChEBI" id="CHEBI:90779"/>
        <dbReference type="EC" id="2.5.1.18"/>
    </reaction>
    <physiologicalReaction direction="left-to-right" evidence="16">
        <dbReference type="Rhea" id="RHEA:16438"/>
    </physiologicalReaction>
</comment>
<dbReference type="FunFam" id="1.20.120.550:FF:000005">
    <property type="entry name" value="Inorganic phosphate transporter 1-6"/>
    <property type="match status" value="1"/>
</dbReference>
<feature type="transmembrane region" description="Helical" evidence="17">
    <location>
        <begin position="146"/>
        <end position="168"/>
    </location>
</feature>
<sequence>MVLGPSSARVRVFAGSTILLYLKFLVTARMQAVRTFAAGGRPPEDIKIAELLKRKGPAQNYGLSSLQSGDAQRDEKLQRRVMRDQRWRRIVANDIEAIPFALAVFAAGLFVESNEQVLIGSMVTFTVARFAHTIAYAHELQPHRSLVWAVGVGAVLVAAGSVASALIASA</sequence>
<reference evidence="18" key="1">
    <citation type="submission" date="2021-12" db="EMBL/GenBank/DDBJ databases">
        <title>Prjna785345.</title>
        <authorList>
            <person name="Rujirawat T."/>
            <person name="Krajaejun T."/>
        </authorList>
    </citation>
    <scope>NUCLEOTIDE SEQUENCE</scope>
    <source>
        <strain evidence="18">Pi057C3</strain>
    </source>
</reference>
<keyword evidence="10 17" id="KW-1133">Transmembrane helix</keyword>
<evidence type="ECO:0000256" key="2">
    <source>
        <dbReference type="ARBA" id="ARBA00004294"/>
    </source>
</evidence>
<dbReference type="GO" id="GO:0005789">
    <property type="term" value="C:endoplasmic reticulum membrane"/>
    <property type="evidence" value="ECO:0007669"/>
    <property type="project" value="UniProtKB-SubCell"/>
</dbReference>
<evidence type="ECO:0000256" key="10">
    <source>
        <dbReference type="ARBA" id="ARBA00022989"/>
    </source>
</evidence>
<keyword evidence="8" id="KW-1000">Mitochondrion outer membrane</keyword>
<keyword evidence="6" id="KW-0808">Transferase</keyword>
<dbReference type="InterPro" id="IPR040162">
    <property type="entry name" value="MGST1-like"/>
</dbReference>
<evidence type="ECO:0000256" key="14">
    <source>
        <dbReference type="ARBA" id="ARBA00038540"/>
    </source>
</evidence>
<evidence type="ECO:0000256" key="1">
    <source>
        <dbReference type="ARBA" id="ARBA00003701"/>
    </source>
</evidence>
<dbReference type="EMBL" id="JAKCXM010000357">
    <property type="protein sequence ID" value="KAJ0395214.1"/>
    <property type="molecule type" value="Genomic_DNA"/>
</dbReference>
<dbReference type="Gene3D" id="1.20.120.550">
    <property type="entry name" value="Membrane associated eicosanoid/glutathione metabolism-like domain"/>
    <property type="match status" value="1"/>
</dbReference>